<reference evidence="2" key="1">
    <citation type="submission" date="2022-03" db="EMBL/GenBank/DDBJ databases">
        <authorList>
            <person name="Woo C.Y."/>
        </authorList>
    </citation>
    <scope>NUCLEOTIDE SEQUENCE</scope>
    <source>
        <strain evidence="2">CYS-01</strain>
    </source>
</reference>
<feature type="chain" id="PRO_5045680320" description="Transglutaminase-like domain-containing protein" evidence="1">
    <location>
        <begin position="28"/>
        <end position="401"/>
    </location>
</feature>
<evidence type="ECO:0000256" key="1">
    <source>
        <dbReference type="SAM" id="SignalP"/>
    </source>
</evidence>
<keyword evidence="3" id="KW-1185">Reference proteome</keyword>
<evidence type="ECO:0008006" key="4">
    <source>
        <dbReference type="Google" id="ProtNLM"/>
    </source>
</evidence>
<keyword evidence="1" id="KW-0732">Signal</keyword>
<comment type="caution">
    <text evidence="2">The sequence shown here is derived from an EMBL/GenBank/DDBJ whole genome shotgun (WGS) entry which is preliminary data.</text>
</comment>
<protein>
    <recommendedName>
        <fullName evidence="4">Transglutaminase-like domain-containing protein</fullName>
    </recommendedName>
</protein>
<evidence type="ECO:0000313" key="3">
    <source>
        <dbReference type="Proteomes" id="UP001165460"/>
    </source>
</evidence>
<accession>A0ABS9ZWS9</accession>
<dbReference type="Proteomes" id="UP001165460">
    <property type="component" value="Unassembled WGS sequence"/>
</dbReference>
<proteinExistence type="predicted"/>
<name>A0ABS9ZWS9_9SPHI</name>
<evidence type="ECO:0000313" key="2">
    <source>
        <dbReference type="EMBL" id="MCJ0742755.1"/>
    </source>
</evidence>
<feature type="signal peptide" evidence="1">
    <location>
        <begin position="1"/>
        <end position="27"/>
    </location>
</feature>
<dbReference type="EMBL" id="JALGBH010000002">
    <property type="protein sequence ID" value="MCJ0742755.1"/>
    <property type="molecule type" value="Genomic_DNA"/>
</dbReference>
<dbReference type="RefSeq" id="WP_243361507.1">
    <property type="nucleotide sequence ID" value="NZ_JALGBH010000002.1"/>
</dbReference>
<organism evidence="2 3">
    <name type="scientific">Pedobacter montanisoli</name>
    <dbReference type="NCBI Taxonomy" id="2923277"/>
    <lineage>
        <taxon>Bacteria</taxon>
        <taxon>Pseudomonadati</taxon>
        <taxon>Bacteroidota</taxon>
        <taxon>Sphingobacteriia</taxon>
        <taxon>Sphingobacteriales</taxon>
        <taxon>Sphingobacteriaceae</taxon>
        <taxon>Pedobacter</taxon>
    </lineage>
</organism>
<sequence>MYSAVKYKLFWLLALLINLCPFTHVKGQQYSFEFYNGTFNFRADSIFQKNFSANLDANNVQRFYQQLNNANTEELISSLKSYKEKYQLNDWLYYQLVRKTAEQLSPKAKNYPSYTLYKWFLMTKSGYDARIAIGNNQIIFYIRCDEDIADIPFFMINDKKYMCLNYHDYQKMFKQADTYIPIDIGVKGAEKAFSYKVTKMPEFKPEDYSEKQIAFNYKHKAYHFNVKVNNEVAQIFANYPGVDFETYFNIPLSKATYQSLIPLLKENVKGMPVKKGVDYLMQFTRYAFLYENDQENFGKEKRLSPEQTLLSAYSDCDDRVGLFFLLVKEIYNLPMIAILYPTHITMAVAFDKPIGEGIKYNGKLYSVCEPTPQKRNLKIGEIADHLKKQKYEIVYAYEPSL</sequence>
<gene>
    <name evidence="2" type="ORF">MMF97_08545</name>
</gene>